<accession>A0A7L7Z219</accession>
<dbReference type="Proteomes" id="UP000516660">
    <property type="component" value="Chromosome"/>
</dbReference>
<gene>
    <name evidence="1" type="ORF">H9X71_14390</name>
</gene>
<keyword evidence="2" id="KW-1185">Reference proteome</keyword>
<dbReference type="AlphaFoldDB" id="A0A7L7Z219"/>
<protein>
    <submittedName>
        <fullName evidence="1">Uncharacterized protein</fullName>
    </submittedName>
</protein>
<dbReference type="KEGG" id="czh:H9X71_14390"/>
<organism evidence="1 2">
    <name type="scientific">Clavibacter zhangzhiyongii</name>
    <dbReference type="NCBI Taxonomy" id="2768071"/>
    <lineage>
        <taxon>Bacteria</taxon>
        <taxon>Bacillati</taxon>
        <taxon>Actinomycetota</taxon>
        <taxon>Actinomycetes</taxon>
        <taxon>Micrococcales</taxon>
        <taxon>Microbacteriaceae</taxon>
        <taxon>Clavibacter</taxon>
    </lineage>
</organism>
<reference evidence="1 2" key="1">
    <citation type="submission" date="2020-08" db="EMBL/GenBank/DDBJ databases">
        <title>Description of Clavibacter zhangzhiyonge sp. nov., a phytopathogenic actinobacterium isolated from barley seeds, causing leaf brown spot and decline.</title>
        <authorList>
            <person name="Tian Q."/>
            <person name="Chuan J."/>
            <person name="Zhao W."/>
            <person name="Li X."/>
        </authorList>
    </citation>
    <scope>NUCLEOTIDE SEQUENCE [LARGE SCALE GENOMIC DNA]</scope>
    <source>
        <strain evidence="1 2">DM1</strain>
    </source>
</reference>
<dbReference type="EMBL" id="CP061274">
    <property type="protein sequence ID" value="QOD43732.1"/>
    <property type="molecule type" value="Genomic_DNA"/>
</dbReference>
<evidence type="ECO:0000313" key="2">
    <source>
        <dbReference type="Proteomes" id="UP000516660"/>
    </source>
</evidence>
<dbReference type="RefSeq" id="WP_191147686.1">
    <property type="nucleotide sequence ID" value="NZ_CP061274.1"/>
</dbReference>
<proteinExistence type="predicted"/>
<evidence type="ECO:0000313" key="1">
    <source>
        <dbReference type="EMBL" id="QOD43732.1"/>
    </source>
</evidence>
<sequence>MDDLPETVPDLARRIGVDQKRMRAWLRRQGWRSPGEHGTRWALDSEQVRQVVAHFSTR</sequence>
<name>A0A7L7Z219_9MICO</name>